<accession>A0A6H5I8K0</accession>
<dbReference type="AlphaFoldDB" id="A0A6H5I8K0"/>
<dbReference type="InterPro" id="IPR038765">
    <property type="entry name" value="Papain-like_cys_pep_sf"/>
</dbReference>
<evidence type="ECO:0000313" key="2">
    <source>
        <dbReference type="Proteomes" id="UP000479190"/>
    </source>
</evidence>
<gene>
    <name evidence="1" type="ORF">TBRA_LOCUS4972</name>
</gene>
<dbReference type="Gene3D" id="1.10.418.20">
    <property type="match status" value="1"/>
</dbReference>
<proteinExistence type="predicted"/>
<organism evidence="1 2">
    <name type="scientific">Trichogramma brassicae</name>
    <dbReference type="NCBI Taxonomy" id="86971"/>
    <lineage>
        <taxon>Eukaryota</taxon>
        <taxon>Metazoa</taxon>
        <taxon>Ecdysozoa</taxon>
        <taxon>Arthropoda</taxon>
        <taxon>Hexapoda</taxon>
        <taxon>Insecta</taxon>
        <taxon>Pterygota</taxon>
        <taxon>Neoptera</taxon>
        <taxon>Endopterygota</taxon>
        <taxon>Hymenoptera</taxon>
        <taxon>Apocrita</taxon>
        <taxon>Proctotrupomorpha</taxon>
        <taxon>Chalcidoidea</taxon>
        <taxon>Trichogrammatidae</taxon>
        <taxon>Trichogramma</taxon>
    </lineage>
</organism>
<name>A0A6H5I8K0_9HYME</name>
<protein>
    <submittedName>
        <fullName evidence="1">Uncharacterized protein</fullName>
    </submittedName>
</protein>
<dbReference type="Proteomes" id="UP000479190">
    <property type="component" value="Unassembled WGS sequence"/>
</dbReference>
<dbReference type="OrthoDB" id="7701031at2759"/>
<dbReference type="EMBL" id="CADCXV010000697">
    <property type="protein sequence ID" value="CAB0033051.1"/>
    <property type="molecule type" value="Genomic_DNA"/>
</dbReference>
<reference evidence="1 2" key="1">
    <citation type="submission" date="2020-02" db="EMBL/GenBank/DDBJ databases">
        <authorList>
            <person name="Ferguson B K."/>
        </authorList>
    </citation>
    <scope>NUCLEOTIDE SEQUENCE [LARGE SCALE GENOMIC DNA]</scope>
</reference>
<evidence type="ECO:0000313" key="1">
    <source>
        <dbReference type="EMBL" id="CAB0033051.1"/>
    </source>
</evidence>
<dbReference type="SUPFAM" id="SSF54001">
    <property type="entry name" value="Cysteine proteinases"/>
    <property type="match status" value="1"/>
</dbReference>
<sequence length="190" mass="21829">MFLDTLDELRLVVAGFGGKRTIRFASTAGSRAMQISRQLFPNMDEYPPIRYPEVDQQQNNLDCGVFAIAFATSSLNVHTDGSLVFKSSTYSIWPIQLSINEVPAEVRQKNTITWALWFGPHRNNTRILIRSCRDTLHRGLVHESSLLRSHRDSNELAPDEIEFRRRPVERALLVYETVSLGKRIRVEDEK</sequence>
<keyword evidence="2" id="KW-1185">Reference proteome</keyword>